<name>S4PVV7_9NEOP</name>
<accession>S4PVV7</accession>
<feature type="non-terminal residue" evidence="2">
    <location>
        <position position="73"/>
    </location>
</feature>
<sequence>SVEIETTKKKRKDRRKESLVAVKGTIIDISLDIETENASKESKKRKNQKDTSITSVSENEQLIISNNRETLES</sequence>
<evidence type="ECO:0000256" key="1">
    <source>
        <dbReference type="SAM" id="MobiDB-lite"/>
    </source>
</evidence>
<feature type="non-terminal residue" evidence="2">
    <location>
        <position position="1"/>
    </location>
</feature>
<dbReference type="AlphaFoldDB" id="S4PVV7"/>
<dbReference type="EMBL" id="GAIX01007868">
    <property type="protein sequence ID" value="JAA84692.1"/>
    <property type="molecule type" value="Transcribed_RNA"/>
</dbReference>
<proteinExistence type="predicted"/>
<reference evidence="2" key="2">
    <citation type="submission" date="2013-05" db="EMBL/GenBank/DDBJ databases">
        <authorList>
            <person name="Carter J.-M."/>
            <person name="Baker S.C."/>
            <person name="Pink R."/>
            <person name="Carter D.R.F."/>
            <person name="Collins A."/>
            <person name="Tomlin J."/>
            <person name="Gibbs M."/>
            <person name="Breuker C.J."/>
        </authorList>
    </citation>
    <scope>NUCLEOTIDE SEQUENCE</scope>
    <source>
        <tissue evidence="2">Ovary</tissue>
    </source>
</reference>
<feature type="region of interest" description="Disordered" evidence="1">
    <location>
        <begin position="34"/>
        <end position="73"/>
    </location>
</feature>
<evidence type="ECO:0000313" key="2">
    <source>
        <dbReference type="EMBL" id="JAA84692.1"/>
    </source>
</evidence>
<reference evidence="2" key="1">
    <citation type="journal article" date="2013" name="BMC Genomics">
        <title>Unscrambling butterfly oogenesis.</title>
        <authorList>
            <person name="Carter J.M."/>
            <person name="Baker S.C."/>
            <person name="Pink R."/>
            <person name="Carter D.R."/>
            <person name="Collins A."/>
            <person name="Tomlin J."/>
            <person name="Gibbs M."/>
            <person name="Breuker C.J."/>
        </authorList>
    </citation>
    <scope>NUCLEOTIDE SEQUENCE</scope>
    <source>
        <tissue evidence="2">Ovary</tissue>
    </source>
</reference>
<protein>
    <submittedName>
        <fullName evidence="2">Uncharacterized protein</fullName>
    </submittedName>
</protein>
<organism evidence="2">
    <name type="scientific">Pararge aegeria</name>
    <name type="common">speckled wood butterfly</name>
    <dbReference type="NCBI Taxonomy" id="116150"/>
    <lineage>
        <taxon>Eukaryota</taxon>
        <taxon>Metazoa</taxon>
        <taxon>Ecdysozoa</taxon>
        <taxon>Arthropoda</taxon>
        <taxon>Hexapoda</taxon>
        <taxon>Insecta</taxon>
        <taxon>Pterygota</taxon>
        <taxon>Neoptera</taxon>
        <taxon>Endopterygota</taxon>
        <taxon>Lepidoptera</taxon>
        <taxon>Glossata</taxon>
        <taxon>Ditrysia</taxon>
        <taxon>Papilionoidea</taxon>
        <taxon>Nymphalidae</taxon>
        <taxon>Satyrinae</taxon>
        <taxon>Satyrini</taxon>
        <taxon>Parargina</taxon>
        <taxon>Pararge</taxon>
    </lineage>
</organism>
<feature type="compositionally biased region" description="Polar residues" evidence="1">
    <location>
        <begin position="50"/>
        <end position="73"/>
    </location>
</feature>